<sequence length="166" mass="18927">MPLNHCRVSLWHGFYDSVESIRHRSPGDRMSSDPYSNNTDAEHHVQLSLAQTLCEAASTGVDTALAREILDQLVAYSDVHFLSEQLLMRLCSYPDYDDHLSDHDRLMLKLEAARQRDGEEQTLTPPAAEAILALLAQHISTRDRRFVDFFRDWSRHAAKPESPPIT</sequence>
<dbReference type="Proteomes" id="UP000760480">
    <property type="component" value="Unassembled WGS sequence"/>
</dbReference>
<dbReference type="EMBL" id="SPMZ01000028">
    <property type="protein sequence ID" value="NMQ19572.1"/>
    <property type="molecule type" value="Genomic_DNA"/>
</dbReference>
<evidence type="ECO:0000256" key="3">
    <source>
        <dbReference type="ARBA" id="ARBA00023004"/>
    </source>
</evidence>
<keyword evidence="3" id="KW-0408">Iron</keyword>
<protein>
    <recommendedName>
        <fullName evidence="4">Hemerythrin-like domain-containing protein</fullName>
    </recommendedName>
</protein>
<feature type="domain" description="Hemerythrin-like" evidence="4">
    <location>
        <begin position="39"/>
        <end position="146"/>
    </location>
</feature>
<dbReference type="CDD" id="cd12107">
    <property type="entry name" value="Hemerythrin"/>
    <property type="match status" value="1"/>
</dbReference>
<dbReference type="NCBIfam" id="TIGR02481">
    <property type="entry name" value="hemeryth_dom"/>
    <property type="match status" value="1"/>
</dbReference>
<name>A0ABX1TJL1_9GAMM</name>
<keyword evidence="6" id="KW-1185">Reference proteome</keyword>
<evidence type="ECO:0000256" key="1">
    <source>
        <dbReference type="ARBA" id="ARBA00010587"/>
    </source>
</evidence>
<comment type="caution">
    <text evidence="5">The sequence shown here is derived from an EMBL/GenBank/DDBJ whole genome shotgun (WGS) entry which is preliminary data.</text>
</comment>
<dbReference type="InterPro" id="IPR012312">
    <property type="entry name" value="Hemerythrin-like"/>
</dbReference>
<dbReference type="InterPro" id="IPR012827">
    <property type="entry name" value="Hemerythrin_metal-bd"/>
</dbReference>
<comment type="similarity">
    <text evidence="1">Belongs to the hemerythrin family.</text>
</comment>
<keyword evidence="2" id="KW-0479">Metal-binding</keyword>
<evidence type="ECO:0000313" key="6">
    <source>
        <dbReference type="Proteomes" id="UP000760480"/>
    </source>
</evidence>
<reference evidence="5 6" key="1">
    <citation type="submission" date="2019-03" db="EMBL/GenBank/DDBJ databases">
        <title>Metabolic reconstructions from genomes of highly enriched 'Candidatus Accumulibacter' and 'Candidatus Competibacter' bioreactor populations.</title>
        <authorList>
            <person name="Annavajhala M.K."/>
            <person name="Welles L."/>
            <person name="Abbas B."/>
            <person name="Sorokin D."/>
            <person name="Park H."/>
            <person name="Van Loosdrecht M."/>
            <person name="Chandran K."/>
        </authorList>
    </citation>
    <scope>NUCLEOTIDE SEQUENCE [LARGE SCALE GENOMIC DNA]</scope>
    <source>
        <strain evidence="5 6">SBR_G</strain>
    </source>
</reference>
<evidence type="ECO:0000259" key="4">
    <source>
        <dbReference type="Pfam" id="PF01814"/>
    </source>
</evidence>
<dbReference type="SUPFAM" id="SSF47188">
    <property type="entry name" value="Hemerythrin-like"/>
    <property type="match status" value="1"/>
</dbReference>
<dbReference type="PROSITE" id="PS00550">
    <property type="entry name" value="HEMERYTHRINS"/>
    <property type="match status" value="1"/>
</dbReference>
<evidence type="ECO:0000313" key="5">
    <source>
        <dbReference type="EMBL" id="NMQ19572.1"/>
    </source>
</evidence>
<dbReference type="InterPro" id="IPR016131">
    <property type="entry name" value="Haemerythrin_Fe_BS"/>
</dbReference>
<dbReference type="Pfam" id="PF01814">
    <property type="entry name" value="Hemerythrin"/>
    <property type="match status" value="1"/>
</dbReference>
<accession>A0ABX1TJL1</accession>
<dbReference type="InterPro" id="IPR035938">
    <property type="entry name" value="Hemerythrin-like_sf"/>
</dbReference>
<evidence type="ECO:0000256" key="2">
    <source>
        <dbReference type="ARBA" id="ARBA00022723"/>
    </source>
</evidence>
<dbReference type="Gene3D" id="1.20.120.50">
    <property type="entry name" value="Hemerythrin-like"/>
    <property type="match status" value="1"/>
</dbReference>
<organism evidence="5 6">
    <name type="scientific">Candidatus Competibacter phosphatis</name>
    <dbReference type="NCBI Taxonomy" id="221280"/>
    <lineage>
        <taxon>Bacteria</taxon>
        <taxon>Pseudomonadati</taxon>
        <taxon>Pseudomonadota</taxon>
        <taxon>Gammaproteobacteria</taxon>
        <taxon>Candidatus Competibacteraceae</taxon>
        <taxon>Candidatus Competibacter</taxon>
    </lineage>
</organism>
<proteinExistence type="inferred from homology"/>
<gene>
    <name evidence="5" type="ORF">E4P82_10425</name>
</gene>